<sequence length="313" mass="36152">MAVSNAAWITLYSHSKYNVENLISENQRLSRQLELLASRVKELEDNNTKLLLQLRDISDHYKRLLDLIQQANSTIANAAVVARLLDNINASLTTLYMYTNTHAYYTPNVRSLFTPGTVADLVVPITGHPMYNREHALEDMRKMYDWVQENIQDAVDHNFVAIKRPEYVDINGAKYFYSFQIDIVDNYIQSPSETLQRLAGDCEDQSILLASMYKVYLDNVGDAWTLCMFSEKYDHCIVVAWVAPQKKFVIADPTLDYYAEADSLRSALDDWLAYVGMEMKQIHRMIVFNNKDYIEDVSYNVIHALEEKTSRQS</sequence>
<feature type="coiled-coil region" evidence="1">
    <location>
        <begin position="19"/>
        <end position="60"/>
    </location>
</feature>
<organism evidence="2 3">
    <name type="scientific">Pyrodictium abyssi</name>
    <dbReference type="NCBI Taxonomy" id="54256"/>
    <lineage>
        <taxon>Archaea</taxon>
        <taxon>Thermoproteota</taxon>
        <taxon>Thermoprotei</taxon>
        <taxon>Desulfurococcales</taxon>
        <taxon>Pyrodictiaceae</taxon>
        <taxon>Pyrodictium</taxon>
    </lineage>
</organism>
<evidence type="ECO:0000256" key="1">
    <source>
        <dbReference type="SAM" id="Coils"/>
    </source>
</evidence>
<name>A0ABN6ZL23_9CREN</name>
<evidence type="ECO:0000313" key="3">
    <source>
        <dbReference type="Proteomes" id="UP001341135"/>
    </source>
</evidence>
<keyword evidence="3" id="KW-1185">Reference proteome</keyword>
<reference evidence="2 3" key="1">
    <citation type="submission" date="2023-09" db="EMBL/GenBank/DDBJ databases">
        <title>Pyrofollis japonicus gen. nov. sp. nov., a novel member of the family Pyrodictiaceae isolated from the Iheya North hydrothermal field.</title>
        <authorList>
            <person name="Miyazaki U."/>
            <person name="Sanari M."/>
            <person name="Tame A."/>
            <person name="Kitajima M."/>
            <person name="Okamoto A."/>
            <person name="Sawayama S."/>
            <person name="Miyazaki J."/>
            <person name="Takai K."/>
            <person name="Nakagawa S."/>
        </authorList>
    </citation>
    <scope>NUCLEOTIDE SEQUENCE [LARGE SCALE GENOMIC DNA]</scope>
    <source>
        <strain evidence="2 3">AV2</strain>
    </source>
</reference>
<protein>
    <recommendedName>
        <fullName evidence="4">Transglutaminase-like domain-containing protein</fullName>
    </recommendedName>
</protein>
<gene>
    <name evidence="2" type="ORF">PABY_05250</name>
</gene>
<evidence type="ECO:0000313" key="2">
    <source>
        <dbReference type="EMBL" id="BES80958.1"/>
    </source>
</evidence>
<dbReference type="SUPFAM" id="SSF54001">
    <property type="entry name" value="Cysteine proteinases"/>
    <property type="match status" value="1"/>
</dbReference>
<dbReference type="InterPro" id="IPR038765">
    <property type="entry name" value="Papain-like_cys_pep_sf"/>
</dbReference>
<evidence type="ECO:0008006" key="4">
    <source>
        <dbReference type="Google" id="ProtNLM"/>
    </source>
</evidence>
<dbReference type="GeneID" id="89288560"/>
<keyword evidence="1" id="KW-0175">Coiled coil</keyword>
<dbReference type="EMBL" id="AP028907">
    <property type="protein sequence ID" value="BES80958.1"/>
    <property type="molecule type" value="Genomic_DNA"/>
</dbReference>
<proteinExistence type="predicted"/>
<accession>A0ABN6ZL23</accession>
<dbReference type="Proteomes" id="UP001341135">
    <property type="component" value="Chromosome"/>
</dbReference>
<dbReference type="RefSeq" id="WP_338251644.1">
    <property type="nucleotide sequence ID" value="NZ_AP028907.1"/>
</dbReference>
<dbReference type="Gene3D" id="3.10.620.30">
    <property type="match status" value="1"/>
</dbReference>